<evidence type="ECO:0000256" key="2">
    <source>
        <dbReference type="ARBA" id="ARBA00023002"/>
    </source>
</evidence>
<keyword evidence="4" id="KW-1133">Transmembrane helix</keyword>
<dbReference type="KEGG" id="luo:HHL09_25080"/>
<dbReference type="GO" id="GO:0016491">
    <property type="term" value="F:oxidoreductase activity"/>
    <property type="evidence" value="ECO:0007669"/>
    <property type="project" value="UniProtKB-KW"/>
</dbReference>
<dbReference type="AlphaFoldDB" id="A0A858RR39"/>
<keyword evidence="6" id="KW-1185">Reference proteome</keyword>
<dbReference type="PRINTS" id="PR00080">
    <property type="entry name" value="SDRFAMILY"/>
</dbReference>
<dbReference type="InterPro" id="IPR020904">
    <property type="entry name" value="Sc_DH/Rdtase_CS"/>
</dbReference>
<dbReference type="SUPFAM" id="SSF51735">
    <property type="entry name" value="NAD(P)-binding Rossmann-fold domains"/>
    <property type="match status" value="1"/>
</dbReference>
<keyword evidence="4" id="KW-0472">Membrane</keyword>
<evidence type="ECO:0000313" key="5">
    <source>
        <dbReference type="EMBL" id="QJE99382.1"/>
    </source>
</evidence>
<evidence type="ECO:0000256" key="3">
    <source>
        <dbReference type="RuleBase" id="RU000363"/>
    </source>
</evidence>
<sequence length="256" mass="27650">MVTGASAGIGAEFARQLAPQCRTLVLVARRSERLVELAGDLEKAYPGLRVMPLEADLTDPSARLQTVGHLLSKGLVPDLLVNNAGMGDYGEFATSDWMKVESMLRLNIEALTHLTHALLPTMIEQQGGAIINVSSLASILPIPDFAVYAATKAYVTSFSEALRIEVREHGIRVMALCPGPVHTEFGGVAGRGPGKDWGSREWFYVPQEQVVSEALEGLAWDKPRVYPGLKIALAAAAISLVPIALVRLIMSSRPRR</sequence>
<dbReference type="PIRSF" id="PIRSF000126">
    <property type="entry name" value="11-beta-HSD1"/>
    <property type="match status" value="1"/>
</dbReference>
<protein>
    <submittedName>
        <fullName evidence="5">SDR family oxidoreductase</fullName>
    </submittedName>
</protein>
<feature type="transmembrane region" description="Helical" evidence="4">
    <location>
        <begin position="231"/>
        <end position="250"/>
    </location>
</feature>
<evidence type="ECO:0000256" key="1">
    <source>
        <dbReference type="ARBA" id="ARBA00006484"/>
    </source>
</evidence>
<comment type="similarity">
    <text evidence="1 3">Belongs to the short-chain dehydrogenases/reductases (SDR) family.</text>
</comment>
<dbReference type="Gene3D" id="3.40.50.720">
    <property type="entry name" value="NAD(P)-binding Rossmann-like Domain"/>
    <property type="match status" value="1"/>
</dbReference>
<evidence type="ECO:0000256" key="4">
    <source>
        <dbReference type="SAM" id="Phobius"/>
    </source>
</evidence>
<evidence type="ECO:0000313" key="6">
    <source>
        <dbReference type="Proteomes" id="UP000501812"/>
    </source>
</evidence>
<dbReference type="PANTHER" id="PTHR42901:SF1">
    <property type="entry name" value="ALCOHOL DEHYDROGENASE"/>
    <property type="match status" value="1"/>
</dbReference>
<dbReference type="Pfam" id="PF00106">
    <property type="entry name" value="adh_short"/>
    <property type="match status" value="1"/>
</dbReference>
<dbReference type="InterPro" id="IPR002347">
    <property type="entry name" value="SDR_fam"/>
</dbReference>
<gene>
    <name evidence="5" type="ORF">HHL09_25080</name>
</gene>
<accession>A0A858RR39</accession>
<dbReference type="InterPro" id="IPR036291">
    <property type="entry name" value="NAD(P)-bd_dom_sf"/>
</dbReference>
<keyword evidence="2" id="KW-0560">Oxidoreductase</keyword>
<proteinExistence type="inferred from homology"/>
<dbReference type="Proteomes" id="UP000501812">
    <property type="component" value="Chromosome"/>
</dbReference>
<name>A0A858RR39_9BACT</name>
<reference evidence="5 6" key="1">
    <citation type="submission" date="2020-04" db="EMBL/GenBank/DDBJ databases">
        <title>Luteolibacter sp. G-1-1-1 isolated from soil.</title>
        <authorList>
            <person name="Dahal R.H."/>
        </authorList>
    </citation>
    <scope>NUCLEOTIDE SEQUENCE [LARGE SCALE GENOMIC DNA]</scope>
    <source>
        <strain evidence="5 6">G-1-1-1</strain>
    </source>
</reference>
<organism evidence="5 6">
    <name type="scientific">Luteolibacter luteus</name>
    <dbReference type="NCBI Taxonomy" id="2728835"/>
    <lineage>
        <taxon>Bacteria</taxon>
        <taxon>Pseudomonadati</taxon>
        <taxon>Verrucomicrobiota</taxon>
        <taxon>Verrucomicrobiia</taxon>
        <taxon>Verrucomicrobiales</taxon>
        <taxon>Verrucomicrobiaceae</taxon>
        <taxon>Luteolibacter</taxon>
    </lineage>
</organism>
<dbReference type="PANTHER" id="PTHR42901">
    <property type="entry name" value="ALCOHOL DEHYDROGENASE"/>
    <property type="match status" value="1"/>
</dbReference>
<dbReference type="PRINTS" id="PR00081">
    <property type="entry name" value="GDHRDH"/>
</dbReference>
<dbReference type="EMBL" id="CP051774">
    <property type="protein sequence ID" value="QJE99382.1"/>
    <property type="molecule type" value="Genomic_DNA"/>
</dbReference>
<keyword evidence="4" id="KW-0812">Transmembrane</keyword>
<dbReference type="PROSITE" id="PS00061">
    <property type="entry name" value="ADH_SHORT"/>
    <property type="match status" value="1"/>
</dbReference>